<feature type="chain" id="PRO_5012846956" evidence="1">
    <location>
        <begin position="25"/>
        <end position="191"/>
    </location>
</feature>
<reference evidence="3" key="1">
    <citation type="journal article" date="2010" name="Nature">
        <title>The Amphimedon queenslandica genome and the evolution of animal complexity.</title>
        <authorList>
            <person name="Srivastava M."/>
            <person name="Simakov O."/>
            <person name="Chapman J."/>
            <person name="Fahey B."/>
            <person name="Gauthier M.E."/>
            <person name="Mitros T."/>
            <person name="Richards G.S."/>
            <person name="Conaco C."/>
            <person name="Dacre M."/>
            <person name="Hellsten U."/>
            <person name="Larroux C."/>
            <person name="Putnam N.H."/>
            <person name="Stanke M."/>
            <person name="Adamska M."/>
            <person name="Darling A."/>
            <person name="Degnan S.M."/>
            <person name="Oakley T.H."/>
            <person name="Plachetzki D.C."/>
            <person name="Zhai Y."/>
            <person name="Adamski M."/>
            <person name="Calcino A."/>
            <person name="Cummins S.F."/>
            <person name="Goodstein D.M."/>
            <person name="Harris C."/>
            <person name="Jackson D.J."/>
            <person name="Leys S.P."/>
            <person name="Shu S."/>
            <person name="Woodcroft B.J."/>
            <person name="Vervoort M."/>
            <person name="Kosik K.S."/>
            <person name="Manning G."/>
            <person name="Degnan B.M."/>
            <person name="Rokhsar D.S."/>
        </authorList>
    </citation>
    <scope>NUCLEOTIDE SEQUENCE [LARGE SCALE GENOMIC DNA]</scope>
</reference>
<organism evidence="2">
    <name type="scientific">Amphimedon queenslandica</name>
    <name type="common">Sponge</name>
    <dbReference type="NCBI Taxonomy" id="400682"/>
    <lineage>
        <taxon>Eukaryota</taxon>
        <taxon>Metazoa</taxon>
        <taxon>Porifera</taxon>
        <taxon>Demospongiae</taxon>
        <taxon>Heteroscleromorpha</taxon>
        <taxon>Haplosclerida</taxon>
        <taxon>Niphatidae</taxon>
        <taxon>Amphimedon</taxon>
    </lineage>
</organism>
<reference evidence="2" key="2">
    <citation type="submission" date="2017-05" db="UniProtKB">
        <authorList>
            <consortium name="EnsemblMetazoa"/>
        </authorList>
    </citation>
    <scope>IDENTIFICATION</scope>
</reference>
<name>A0A1X7URT0_AMPQE</name>
<dbReference type="KEGG" id="aqu:109582567"/>
<evidence type="ECO:0000313" key="3">
    <source>
        <dbReference type="Proteomes" id="UP000007879"/>
    </source>
</evidence>
<dbReference type="Proteomes" id="UP000007879">
    <property type="component" value="Unassembled WGS sequence"/>
</dbReference>
<gene>
    <name evidence="2" type="primary">109582567</name>
</gene>
<keyword evidence="1" id="KW-0732">Signal</keyword>
<sequence>MSSITFIQSSSLLMLFILFGFSSASNQHSESLLKGSQVLSNSLVENMTRRGVPDEAYRKVISDLCTFYQSIDEYREVTANDTSNVTKAMHIVLNATYNDSCKWLQETINDYDCTDISSIDVTEICTFLEAFNATKGLLDVFEDNSKTPTGGSFTIECDDGNCDSVCVLLGNEANCDCKDASRSKPDVITCQ</sequence>
<evidence type="ECO:0000313" key="2">
    <source>
        <dbReference type="EnsemblMetazoa" id="Aqu2.1.30092_001"/>
    </source>
</evidence>
<dbReference type="AlphaFoldDB" id="A0A1X7URT0"/>
<evidence type="ECO:0000256" key="1">
    <source>
        <dbReference type="SAM" id="SignalP"/>
    </source>
</evidence>
<keyword evidence="3" id="KW-1185">Reference proteome</keyword>
<dbReference type="EnsemblMetazoa" id="XM_019997312.1">
    <property type="protein sequence ID" value="XP_019852871.1"/>
    <property type="gene ID" value="LOC109582567"/>
</dbReference>
<dbReference type="EnsemblMetazoa" id="Aqu2.1.30092_001">
    <property type="protein sequence ID" value="Aqu2.1.30092_001"/>
    <property type="gene ID" value="Aqu2.1.30092"/>
</dbReference>
<feature type="signal peptide" evidence="1">
    <location>
        <begin position="1"/>
        <end position="24"/>
    </location>
</feature>
<proteinExistence type="predicted"/>
<accession>A0A1X7URT0</accession>
<protein>
    <submittedName>
        <fullName evidence="2">Uncharacterized protein</fullName>
    </submittedName>
</protein>
<dbReference type="InParanoid" id="A0A1X7URT0"/>